<evidence type="ECO:0000313" key="2">
    <source>
        <dbReference type="Proteomes" id="UP000637239"/>
    </source>
</evidence>
<dbReference type="AlphaFoldDB" id="A0A7R7ZLY6"/>
<dbReference type="EMBL" id="AP024418">
    <property type="protein sequence ID" value="BCR86928.1"/>
    <property type="molecule type" value="Genomic_DNA"/>
</dbReference>
<proteinExistence type="predicted"/>
<sequence>MPNLQPFKTIVASKNLPTLLLDSRASCVSPPYMVSPPAPASAIASSCSSYCLFISFPSILEDLRILAHTLSVRHFARLTASQPDTPDAHHFPSRLYCWTS</sequence>
<name>A0A7R7ZLY6_ASPCH</name>
<dbReference type="GeneID" id="66981287"/>
<organism evidence="1 2">
    <name type="scientific">Aspergillus chevalieri</name>
    <name type="common">Eurotium chevalieri</name>
    <dbReference type="NCBI Taxonomy" id="182096"/>
    <lineage>
        <taxon>Eukaryota</taxon>
        <taxon>Fungi</taxon>
        <taxon>Dikarya</taxon>
        <taxon>Ascomycota</taxon>
        <taxon>Pezizomycotina</taxon>
        <taxon>Eurotiomycetes</taxon>
        <taxon>Eurotiomycetidae</taxon>
        <taxon>Eurotiales</taxon>
        <taxon>Aspergillaceae</taxon>
        <taxon>Aspergillus</taxon>
        <taxon>Aspergillus subgen. Aspergillus</taxon>
    </lineage>
</organism>
<gene>
    <name evidence="1" type="ORF">ACHE_30915A</name>
</gene>
<dbReference type="RefSeq" id="XP_043135450.1">
    <property type="nucleotide sequence ID" value="XM_043277585.1"/>
</dbReference>
<dbReference type="KEGG" id="ache:ACHE_30915A"/>
<keyword evidence="2" id="KW-1185">Reference proteome</keyword>
<dbReference type="Proteomes" id="UP000637239">
    <property type="component" value="Chromosome 3"/>
</dbReference>
<accession>A0A7R7ZLY6</accession>
<reference evidence="1" key="2">
    <citation type="submission" date="2021-02" db="EMBL/GenBank/DDBJ databases">
        <title>Aspergillus chevalieri M1 genome sequence.</title>
        <authorList>
            <person name="Kadooka C."/>
            <person name="Mori K."/>
            <person name="Futagami T."/>
        </authorList>
    </citation>
    <scope>NUCLEOTIDE SEQUENCE</scope>
    <source>
        <strain evidence="1">M1</strain>
    </source>
</reference>
<protein>
    <submittedName>
        <fullName evidence="1">Uncharacterized protein</fullName>
    </submittedName>
</protein>
<reference evidence="1" key="1">
    <citation type="submission" date="2021-01" db="EMBL/GenBank/DDBJ databases">
        <authorList>
            <consortium name="Aspergillus chevalieri M1 genome sequencing consortium"/>
            <person name="Kazuki M."/>
            <person name="Futagami T."/>
        </authorList>
    </citation>
    <scope>NUCLEOTIDE SEQUENCE</scope>
    <source>
        <strain evidence="1">M1</strain>
    </source>
</reference>
<evidence type="ECO:0000313" key="1">
    <source>
        <dbReference type="EMBL" id="BCR86928.1"/>
    </source>
</evidence>